<accession>A0A831A8R3</accession>
<comment type="caution">
    <text evidence="1">The sequence shown here is derived from an EMBL/GenBank/DDBJ whole genome shotgun (WGS) entry which is preliminary data.</text>
</comment>
<evidence type="ECO:0000313" key="2">
    <source>
        <dbReference type="Proteomes" id="UP000013111"/>
    </source>
</evidence>
<evidence type="ECO:0000313" key="1">
    <source>
        <dbReference type="EMBL" id="CCO95721.1"/>
    </source>
</evidence>
<proteinExistence type="predicted"/>
<reference evidence="1 2" key="2">
    <citation type="submission" date="2013-04" db="EMBL/GenBank/DDBJ databases">
        <title>Comparative genomics of 12 strains of Erwinia amylovora identifies a pan-genome with a large conserved core and provides insights into host specificity.</title>
        <authorList>
            <person name="Mann R.A."/>
            <person name="Smits T.H.M."/>
            <person name="Buehlmann A."/>
            <person name="Blom J."/>
            <person name="Goesmann A."/>
            <person name="Frey J.E."/>
            <person name="Plummer K.M."/>
            <person name="Beer S.V."/>
            <person name="Luck J."/>
            <person name="Duffy B."/>
            <person name="Rodoni B."/>
        </authorList>
    </citation>
    <scope>NUCLEOTIDE SEQUENCE [LARGE SCALE GENOMIC DNA]</scope>
    <source>
        <strain evidence="2">CFBP 1232</strain>
    </source>
</reference>
<dbReference type="EMBL" id="CAPB01000042">
    <property type="protein sequence ID" value="CCO95721.1"/>
    <property type="molecule type" value="Genomic_DNA"/>
</dbReference>
<dbReference type="AlphaFoldDB" id="A0A831A8R3"/>
<dbReference type="Proteomes" id="UP000013111">
    <property type="component" value="Unassembled WGS sequence"/>
</dbReference>
<name>A0A831A8R3_ERWAM</name>
<organism evidence="1 2">
    <name type="scientific">Erwinia amylovora NBRC 12687 = CFBP 1232</name>
    <dbReference type="NCBI Taxonomy" id="1219359"/>
    <lineage>
        <taxon>Bacteria</taxon>
        <taxon>Pseudomonadati</taxon>
        <taxon>Pseudomonadota</taxon>
        <taxon>Gammaproteobacteria</taxon>
        <taxon>Enterobacterales</taxon>
        <taxon>Erwiniaceae</taxon>
        <taxon>Erwinia</taxon>
    </lineage>
</organism>
<gene>
    <name evidence="1" type="ORF">BN437_3823</name>
</gene>
<sequence>MDACKPVLAWPMPTTRLNHVNTLCRRRGVTPGKAMVAAVSGLAIDGFDL</sequence>
<protein>
    <submittedName>
        <fullName evidence="1">Uncharacterized protein</fullName>
    </submittedName>
</protein>
<reference evidence="1 2" key="1">
    <citation type="submission" date="2012-11" db="EMBL/GenBank/DDBJ databases">
        <authorList>
            <person name="Linke B."/>
        </authorList>
    </citation>
    <scope>NUCLEOTIDE SEQUENCE [LARGE SCALE GENOMIC DNA]</scope>
    <source>
        <strain evidence="2">CFBP 1232</strain>
    </source>
</reference>